<comment type="caution">
    <text evidence="6">The sequence shown here is derived from an EMBL/GenBank/DDBJ whole genome shotgun (WGS) entry which is preliminary data.</text>
</comment>
<accession>A0A370KFK7</accession>
<reference evidence="6 7" key="1">
    <citation type="submission" date="2017-03" db="EMBL/GenBank/DDBJ databases">
        <title>Genome analysis of Rhizobial strains effectives or ineffectives for nitrogen fixation isolated from bean seeds.</title>
        <authorList>
            <person name="Peralta H."/>
            <person name="Aguilar-Vera A."/>
            <person name="Mora Y."/>
            <person name="Vargas-Lagunas C."/>
            <person name="Girard L."/>
            <person name="Mora J."/>
        </authorList>
    </citation>
    <scope>NUCLEOTIDE SEQUENCE [LARGE SCALE GENOMIC DNA]</scope>
    <source>
        <strain evidence="6 7">CCGM3</strain>
    </source>
</reference>
<dbReference type="GO" id="GO:0008113">
    <property type="term" value="F:peptide-methionine (S)-S-oxide reductase activity"/>
    <property type="evidence" value="ECO:0007669"/>
    <property type="project" value="UniProtKB-UniRule"/>
</dbReference>
<evidence type="ECO:0000256" key="1">
    <source>
        <dbReference type="ARBA" id="ARBA00023002"/>
    </source>
</evidence>
<dbReference type="PANTHER" id="PTHR42799:SF2">
    <property type="entry name" value="MITOCHONDRIAL PEPTIDE METHIONINE SULFOXIDE REDUCTASE"/>
    <property type="match status" value="1"/>
</dbReference>
<evidence type="ECO:0000313" key="7">
    <source>
        <dbReference type="Proteomes" id="UP000254939"/>
    </source>
</evidence>
<dbReference type="InterPro" id="IPR050162">
    <property type="entry name" value="MsrA_MetSO_reductase"/>
</dbReference>
<evidence type="ECO:0000313" key="6">
    <source>
        <dbReference type="EMBL" id="RDJ02922.1"/>
    </source>
</evidence>
<dbReference type="PANTHER" id="PTHR42799">
    <property type="entry name" value="MITOCHONDRIAL PEPTIDE METHIONINE SULFOXIDE REDUCTASE"/>
    <property type="match status" value="1"/>
</dbReference>
<feature type="active site" evidence="4">
    <location>
        <position position="13"/>
    </location>
</feature>
<dbReference type="GO" id="GO:0034599">
    <property type="term" value="P:cellular response to oxidative stress"/>
    <property type="evidence" value="ECO:0007669"/>
    <property type="project" value="TreeGrafter"/>
</dbReference>
<evidence type="ECO:0000256" key="3">
    <source>
        <dbReference type="ARBA" id="ARBA00048782"/>
    </source>
</evidence>
<proteinExistence type="inferred from homology"/>
<dbReference type="RefSeq" id="WP_016556112.1">
    <property type="nucleotide sequence ID" value="NZ_KZ857269.1"/>
</dbReference>
<protein>
    <recommendedName>
        <fullName evidence="4">Peptide methionine sulfoxide reductase MsrA</fullName>
        <shortName evidence="4">Protein-methionine-S-oxide reductase</shortName>
        <ecNumber evidence="4">1.8.4.11</ecNumber>
    </recommendedName>
    <alternativeName>
        <fullName evidence="4">Peptide-methionine (S)-S-oxide reductase</fullName>
        <shortName evidence="4">Peptide Met(O) reductase</shortName>
    </alternativeName>
</protein>
<dbReference type="Proteomes" id="UP000254939">
    <property type="component" value="Unassembled WGS sequence"/>
</dbReference>
<keyword evidence="1 4" id="KW-0560">Oxidoreductase</keyword>
<dbReference type="Gene3D" id="3.30.1060.10">
    <property type="entry name" value="Peptide methionine sulphoxide reductase MsrA"/>
    <property type="match status" value="1"/>
</dbReference>
<sequence length="158" mass="17176">MSDTQQATFGAGCFWGAEAYFREIEGVIDTRVGHATGTDGSTRPGRIEVVQVEFDPSVVSYAKLIDLFWLGHDPLSFDRQGEESGEGVRSAIFFHTTEQEEAAKSLRAAFNSTSPSPATTQIIQYEGLELADDKHQRYVEKNGHQACSVPSPASSTAS</sequence>
<evidence type="ECO:0000256" key="2">
    <source>
        <dbReference type="ARBA" id="ARBA00047806"/>
    </source>
</evidence>
<dbReference type="EC" id="1.8.4.11" evidence="4"/>
<feature type="domain" description="Peptide methionine sulphoxide reductase MsrA" evidence="5">
    <location>
        <begin position="6"/>
        <end position="147"/>
    </location>
</feature>
<organism evidence="6 7">
    <name type="scientific">Rhizobium grahamii</name>
    <dbReference type="NCBI Taxonomy" id="1120045"/>
    <lineage>
        <taxon>Bacteria</taxon>
        <taxon>Pseudomonadati</taxon>
        <taxon>Pseudomonadota</taxon>
        <taxon>Alphaproteobacteria</taxon>
        <taxon>Hyphomicrobiales</taxon>
        <taxon>Rhizobiaceae</taxon>
        <taxon>Rhizobium/Agrobacterium group</taxon>
        <taxon>Rhizobium</taxon>
    </lineage>
</organism>
<dbReference type="EMBL" id="NAAC01000045">
    <property type="protein sequence ID" value="RDJ02922.1"/>
    <property type="molecule type" value="Genomic_DNA"/>
</dbReference>
<dbReference type="AlphaFoldDB" id="A0A370KFK7"/>
<dbReference type="NCBIfam" id="TIGR00401">
    <property type="entry name" value="msrA"/>
    <property type="match status" value="1"/>
</dbReference>
<gene>
    <name evidence="4" type="primary">msrA</name>
    <name evidence="6" type="ORF">B5K06_30930</name>
</gene>
<dbReference type="HAMAP" id="MF_01401">
    <property type="entry name" value="MsrA"/>
    <property type="match status" value="1"/>
</dbReference>
<dbReference type="SUPFAM" id="SSF55068">
    <property type="entry name" value="Peptide methionine sulfoxide reductase"/>
    <property type="match status" value="1"/>
</dbReference>
<name>A0A370KFK7_9HYPH</name>
<dbReference type="InterPro" id="IPR036509">
    <property type="entry name" value="Met_Sox_Rdtase_MsrA_sf"/>
</dbReference>
<evidence type="ECO:0000256" key="4">
    <source>
        <dbReference type="HAMAP-Rule" id="MF_01401"/>
    </source>
</evidence>
<dbReference type="OrthoDB" id="4174719at2"/>
<dbReference type="InterPro" id="IPR002569">
    <property type="entry name" value="Met_Sox_Rdtase_MsrA_dom"/>
</dbReference>
<evidence type="ECO:0000259" key="5">
    <source>
        <dbReference type="Pfam" id="PF01625"/>
    </source>
</evidence>
<dbReference type="GO" id="GO:0033744">
    <property type="term" value="F:L-methionine:thioredoxin-disulfide S-oxidoreductase activity"/>
    <property type="evidence" value="ECO:0007669"/>
    <property type="project" value="RHEA"/>
</dbReference>
<comment type="catalytic activity">
    <reaction evidence="3 4">
        <text>[thioredoxin]-disulfide + L-methionine + H2O = L-methionine (S)-S-oxide + [thioredoxin]-dithiol</text>
        <dbReference type="Rhea" id="RHEA:19993"/>
        <dbReference type="Rhea" id="RHEA-COMP:10698"/>
        <dbReference type="Rhea" id="RHEA-COMP:10700"/>
        <dbReference type="ChEBI" id="CHEBI:15377"/>
        <dbReference type="ChEBI" id="CHEBI:29950"/>
        <dbReference type="ChEBI" id="CHEBI:50058"/>
        <dbReference type="ChEBI" id="CHEBI:57844"/>
        <dbReference type="ChEBI" id="CHEBI:58772"/>
        <dbReference type="EC" id="1.8.4.11"/>
    </reaction>
</comment>
<comment type="function">
    <text evidence="4">Has an important function as a repair enzyme for proteins that have been inactivated by oxidation. Catalyzes the reversible oxidation-reduction of methionine sulfoxide in proteins to methionine.</text>
</comment>
<comment type="catalytic activity">
    <reaction evidence="2 4">
        <text>L-methionyl-[protein] + [thioredoxin]-disulfide + H2O = L-methionyl-(S)-S-oxide-[protein] + [thioredoxin]-dithiol</text>
        <dbReference type="Rhea" id="RHEA:14217"/>
        <dbReference type="Rhea" id="RHEA-COMP:10698"/>
        <dbReference type="Rhea" id="RHEA-COMP:10700"/>
        <dbReference type="Rhea" id="RHEA-COMP:12313"/>
        <dbReference type="Rhea" id="RHEA-COMP:12315"/>
        <dbReference type="ChEBI" id="CHEBI:15377"/>
        <dbReference type="ChEBI" id="CHEBI:16044"/>
        <dbReference type="ChEBI" id="CHEBI:29950"/>
        <dbReference type="ChEBI" id="CHEBI:44120"/>
        <dbReference type="ChEBI" id="CHEBI:50058"/>
        <dbReference type="EC" id="1.8.4.11"/>
    </reaction>
</comment>
<dbReference type="Pfam" id="PF01625">
    <property type="entry name" value="PMSR"/>
    <property type="match status" value="1"/>
</dbReference>
<dbReference type="GO" id="GO:0005737">
    <property type="term" value="C:cytoplasm"/>
    <property type="evidence" value="ECO:0007669"/>
    <property type="project" value="TreeGrafter"/>
</dbReference>
<comment type="similarity">
    <text evidence="4">Belongs to the MsrA Met sulfoxide reductase family.</text>
</comment>